<evidence type="ECO:0000313" key="3">
    <source>
        <dbReference type="Proteomes" id="UP000324800"/>
    </source>
</evidence>
<reference evidence="2 3" key="1">
    <citation type="submission" date="2019-03" db="EMBL/GenBank/DDBJ databases">
        <title>Single cell metagenomics reveals metabolic interactions within the superorganism composed of flagellate Streblomastix strix and complex community of Bacteroidetes bacteria on its surface.</title>
        <authorList>
            <person name="Treitli S.C."/>
            <person name="Kolisko M."/>
            <person name="Husnik F."/>
            <person name="Keeling P."/>
            <person name="Hampl V."/>
        </authorList>
    </citation>
    <scope>NUCLEOTIDE SEQUENCE [LARGE SCALE GENOMIC DNA]</scope>
    <source>
        <strain evidence="2">ST1C</strain>
    </source>
</reference>
<dbReference type="OrthoDB" id="5964929at2759"/>
<name>A0A5J4TTV6_9EUKA</name>
<accession>A0A5J4TTV6</accession>
<comment type="caution">
    <text evidence="2">The sequence shown here is derived from an EMBL/GenBank/DDBJ whole genome shotgun (WGS) entry which is preliminary data.</text>
</comment>
<feature type="non-terminal residue" evidence="2">
    <location>
        <position position="1"/>
    </location>
</feature>
<sequence>ELDVDQIYNLPRKTLQALCKQYHLKANGKNAEMIQELIELKNEEDSQLTITASKPEPEYLSAVNKRQATTPISKRRLYRDTIAGNLGINFFELEDKFGQFVEENALQPDDQINQLPIQEPESEIQESNEESQQQTDSQEEGDQVSQQYMDSQDQFNSSHKSISQSTTPVLILSTPSYPISADSFVDEQQIELHEQNLVYDNQPNDVEITNEQDEIEELQIERLEEGEQVQEEEYVGEEVRIQKNIMNRDIEYKLEEQY</sequence>
<dbReference type="EMBL" id="SNRW01026215">
    <property type="protein sequence ID" value="KAA6360961.1"/>
    <property type="molecule type" value="Genomic_DNA"/>
</dbReference>
<dbReference type="Proteomes" id="UP000324800">
    <property type="component" value="Unassembled WGS sequence"/>
</dbReference>
<gene>
    <name evidence="2" type="ORF">EZS28_043512</name>
</gene>
<feature type="non-terminal residue" evidence="2">
    <location>
        <position position="258"/>
    </location>
</feature>
<dbReference type="AlphaFoldDB" id="A0A5J4TTV6"/>
<feature type="region of interest" description="Disordered" evidence="1">
    <location>
        <begin position="121"/>
        <end position="145"/>
    </location>
</feature>
<evidence type="ECO:0008006" key="4">
    <source>
        <dbReference type="Google" id="ProtNLM"/>
    </source>
</evidence>
<evidence type="ECO:0000313" key="2">
    <source>
        <dbReference type="EMBL" id="KAA6360961.1"/>
    </source>
</evidence>
<organism evidence="2 3">
    <name type="scientific">Streblomastix strix</name>
    <dbReference type="NCBI Taxonomy" id="222440"/>
    <lineage>
        <taxon>Eukaryota</taxon>
        <taxon>Metamonada</taxon>
        <taxon>Preaxostyla</taxon>
        <taxon>Oxymonadida</taxon>
        <taxon>Streblomastigidae</taxon>
        <taxon>Streblomastix</taxon>
    </lineage>
</organism>
<proteinExistence type="predicted"/>
<evidence type="ECO:0000256" key="1">
    <source>
        <dbReference type="SAM" id="MobiDB-lite"/>
    </source>
</evidence>
<protein>
    <recommendedName>
        <fullName evidence="4">SAP domain-containing protein</fullName>
    </recommendedName>
</protein>